<dbReference type="AlphaFoldDB" id="A0A443HYH8"/>
<dbReference type="VEuPathDB" id="FungiDB:C8Q69DRAFT_461599"/>
<keyword evidence="2" id="KW-1185">Reference proteome</keyword>
<accession>A0A443HYH8</accession>
<protein>
    <submittedName>
        <fullName evidence="1">Uncharacterized protein</fullName>
    </submittedName>
</protein>
<dbReference type="RefSeq" id="XP_028486540.1">
    <property type="nucleotide sequence ID" value="XM_028630259.1"/>
</dbReference>
<name>A0A443HYH8_BYSSP</name>
<sequence length="288" mass="33222">MPANMDLEDAILNGLPPNTKQYEYKGLQNLWSLVSLEQERFRRDKTGKTSQYMLFTNIENQTFLHDFDISKHKSSWQLLDSYYPFAQVLLVRMLTYKDHERAHMALVNLMIFKLSSMNGANLELDWTGTADIATPSRTKRADQEVAPQEIPPGRSDQWPTLVIEAGFSESKSKLESDGRWWLVESHGDVKTALTIDVNRRRPEIVIQKWVPICTGQNRTRSQISPTLQQQVVLSRQHDEQEATVSNGPLVLPFQDLFLRPPGKAESDIEFTDSDLRELAEMVWKKQKF</sequence>
<dbReference type="EMBL" id="RCNU01000003">
    <property type="protein sequence ID" value="RWQ96895.1"/>
    <property type="molecule type" value="Genomic_DNA"/>
</dbReference>
<dbReference type="Proteomes" id="UP000283841">
    <property type="component" value="Unassembled WGS sequence"/>
</dbReference>
<evidence type="ECO:0000313" key="2">
    <source>
        <dbReference type="Proteomes" id="UP000283841"/>
    </source>
</evidence>
<dbReference type="OrthoDB" id="76567at2759"/>
<reference evidence="1 2" key="1">
    <citation type="journal article" date="2018" name="Front. Microbiol.">
        <title>Genomic and genetic insights into a cosmopolitan fungus, Paecilomyces variotii (Eurotiales).</title>
        <authorList>
            <person name="Urquhart A.S."/>
            <person name="Mondo S.J."/>
            <person name="Makela M.R."/>
            <person name="Hane J.K."/>
            <person name="Wiebenga A."/>
            <person name="He G."/>
            <person name="Mihaltcheva S."/>
            <person name="Pangilinan J."/>
            <person name="Lipzen A."/>
            <person name="Barry K."/>
            <person name="de Vries R.P."/>
            <person name="Grigoriev I.V."/>
            <person name="Idnurm A."/>
        </authorList>
    </citation>
    <scope>NUCLEOTIDE SEQUENCE [LARGE SCALE GENOMIC DNA]</scope>
    <source>
        <strain evidence="1 2">CBS 101075</strain>
    </source>
</reference>
<gene>
    <name evidence="1" type="ORF">C8Q69DRAFT_461599</name>
</gene>
<organism evidence="1 2">
    <name type="scientific">Byssochlamys spectabilis</name>
    <name type="common">Paecilomyces variotii</name>
    <dbReference type="NCBI Taxonomy" id="264951"/>
    <lineage>
        <taxon>Eukaryota</taxon>
        <taxon>Fungi</taxon>
        <taxon>Dikarya</taxon>
        <taxon>Ascomycota</taxon>
        <taxon>Pezizomycotina</taxon>
        <taxon>Eurotiomycetes</taxon>
        <taxon>Eurotiomycetidae</taxon>
        <taxon>Eurotiales</taxon>
        <taxon>Thermoascaceae</taxon>
        <taxon>Paecilomyces</taxon>
    </lineage>
</organism>
<evidence type="ECO:0000313" key="1">
    <source>
        <dbReference type="EMBL" id="RWQ96895.1"/>
    </source>
</evidence>
<comment type="caution">
    <text evidence="1">The sequence shown here is derived from an EMBL/GenBank/DDBJ whole genome shotgun (WGS) entry which is preliminary data.</text>
</comment>
<proteinExistence type="predicted"/>
<dbReference type="GeneID" id="39599536"/>